<name>A0A7C5MZC0_9GAMM</name>
<feature type="region of interest" description="Disordered" evidence="2">
    <location>
        <begin position="1"/>
        <end position="31"/>
    </location>
</feature>
<dbReference type="EMBL" id="DROM01000174">
    <property type="protein sequence ID" value="HHH13142.1"/>
    <property type="molecule type" value="Genomic_DNA"/>
</dbReference>
<evidence type="ECO:0000259" key="4">
    <source>
        <dbReference type="Pfam" id="PF13511"/>
    </source>
</evidence>
<dbReference type="PANTHER" id="PTHR37423:SF2">
    <property type="entry name" value="MEMBRANE-BOUND LYTIC MUREIN TRANSGLYCOSYLASE C"/>
    <property type="match status" value="1"/>
</dbReference>
<comment type="caution">
    <text evidence="5">The sequence shown here is derived from an EMBL/GenBank/DDBJ whole genome shotgun (WGS) entry which is preliminary data.</text>
</comment>
<comment type="similarity">
    <text evidence="1">Belongs to the transglycosylase Slt family.</text>
</comment>
<organism evidence="5">
    <name type="scientific">Thiolapillus brandeum</name>
    <dbReference type="NCBI Taxonomy" id="1076588"/>
    <lineage>
        <taxon>Bacteria</taxon>
        <taxon>Pseudomonadati</taxon>
        <taxon>Pseudomonadota</taxon>
        <taxon>Gammaproteobacteria</taxon>
        <taxon>Chromatiales</taxon>
        <taxon>Sedimenticolaceae</taxon>
        <taxon>Thiolapillus</taxon>
    </lineage>
</organism>
<feature type="domain" description="Transglycosylase SLT" evidence="3">
    <location>
        <begin position="115"/>
        <end position="213"/>
    </location>
</feature>
<feature type="domain" description="DUF4124" evidence="4">
    <location>
        <begin position="45"/>
        <end position="74"/>
    </location>
</feature>
<evidence type="ECO:0000259" key="3">
    <source>
        <dbReference type="Pfam" id="PF01464"/>
    </source>
</evidence>
<dbReference type="PANTHER" id="PTHR37423">
    <property type="entry name" value="SOLUBLE LYTIC MUREIN TRANSGLYCOSYLASE-RELATED"/>
    <property type="match status" value="1"/>
</dbReference>
<dbReference type="InterPro" id="IPR008258">
    <property type="entry name" value="Transglycosylase_SLT_dom_1"/>
</dbReference>
<proteinExistence type="inferred from homology"/>
<dbReference type="AlphaFoldDB" id="A0A7C5MZC0"/>
<dbReference type="SUPFAM" id="SSF53955">
    <property type="entry name" value="Lysozyme-like"/>
    <property type="match status" value="1"/>
</dbReference>
<evidence type="ECO:0000256" key="2">
    <source>
        <dbReference type="SAM" id="MobiDB-lite"/>
    </source>
</evidence>
<dbReference type="CDD" id="cd00254">
    <property type="entry name" value="LT-like"/>
    <property type="match status" value="1"/>
</dbReference>
<dbReference type="Pfam" id="PF01464">
    <property type="entry name" value="SLT"/>
    <property type="match status" value="1"/>
</dbReference>
<evidence type="ECO:0000313" key="5">
    <source>
        <dbReference type="EMBL" id="HHH13142.1"/>
    </source>
</evidence>
<accession>A0A7C5MZC0</accession>
<dbReference type="InterPro" id="IPR023346">
    <property type="entry name" value="Lysozyme-like_dom_sf"/>
</dbReference>
<dbReference type="Pfam" id="PF13511">
    <property type="entry name" value="DUF4124"/>
    <property type="match status" value="1"/>
</dbReference>
<evidence type="ECO:0000256" key="1">
    <source>
        <dbReference type="ARBA" id="ARBA00007734"/>
    </source>
</evidence>
<dbReference type="Proteomes" id="UP000886100">
    <property type="component" value="Unassembled WGS sequence"/>
</dbReference>
<sequence>MERCPSRRRSSARRPRWGATTRAPVAAGRSTRSAVEGARPALILFLLLAAVPVAAGTIYKFEDAEGRILLTDDPRLGREMTLLKRFRFSYENPRSGGHAPRLEELRKRIRDLSPYIREVARTYGLNPDLIHAVILAESAYRRHARSPKGAMGLMQLMPQTARRLGVSDPWDPEQNIRGGAAYLKWLLDRYEGDVELAVAAYNAGEGAVDRYGRTIPPYKETITYVKKVKEFMNKGMVAFLE</sequence>
<feature type="compositionally biased region" description="Basic residues" evidence="2">
    <location>
        <begin position="1"/>
        <end position="16"/>
    </location>
</feature>
<dbReference type="Gene3D" id="1.10.530.10">
    <property type="match status" value="1"/>
</dbReference>
<protein>
    <submittedName>
        <fullName evidence="5">Lytic transglycosylase domain-containing protein</fullName>
    </submittedName>
</protein>
<dbReference type="InterPro" id="IPR025392">
    <property type="entry name" value="DUF4124"/>
</dbReference>
<reference evidence="5" key="1">
    <citation type="journal article" date="2020" name="mSystems">
        <title>Genome- and Community-Level Interaction Insights into Carbon Utilization and Element Cycling Functions of Hydrothermarchaeota in Hydrothermal Sediment.</title>
        <authorList>
            <person name="Zhou Z."/>
            <person name="Liu Y."/>
            <person name="Xu W."/>
            <person name="Pan J."/>
            <person name="Luo Z.H."/>
            <person name="Li M."/>
        </authorList>
    </citation>
    <scope>NUCLEOTIDE SEQUENCE [LARGE SCALE GENOMIC DNA]</scope>
    <source>
        <strain evidence="5">HyVt-535</strain>
    </source>
</reference>
<gene>
    <name evidence="5" type="ORF">ENJ98_02800</name>
</gene>